<organism evidence="5 6">
    <name type="scientific">Catenulispora yoronensis</name>
    <dbReference type="NCBI Taxonomy" id="450799"/>
    <lineage>
        <taxon>Bacteria</taxon>
        <taxon>Bacillati</taxon>
        <taxon>Actinomycetota</taxon>
        <taxon>Actinomycetes</taxon>
        <taxon>Catenulisporales</taxon>
        <taxon>Catenulisporaceae</taxon>
        <taxon>Catenulispora</taxon>
    </lineage>
</organism>
<dbReference type="InterPro" id="IPR043504">
    <property type="entry name" value="Peptidase_S1_PA_chymotrypsin"/>
</dbReference>
<evidence type="ECO:0000256" key="1">
    <source>
        <dbReference type="SAM" id="MobiDB-lite"/>
    </source>
</evidence>
<dbReference type="EMBL" id="BAAAQN010000016">
    <property type="protein sequence ID" value="GAA2030232.1"/>
    <property type="molecule type" value="Genomic_DNA"/>
</dbReference>
<dbReference type="SUPFAM" id="SSF50494">
    <property type="entry name" value="Trypsin-like serine proteases"/>
    <property type="match status" value="1"/>
</dbReference>
<dbReference type="Gene3D" id="3.40.190.10">
    <property type="entry name" value="Periplasmic binding protein-like II"/>
    <property type="match status" value="1"/>
</dbReference>
<feature type="region of interest" description="Disordered" evidence="1">
    <location>
        <begin position="697"/>
        <end position="719"/>
    </location>
</feature>
<dbReference type="InterPro" id="IPR001254">
    <property type="entry name" value="Trypsin_dom"/>
</dbReference>
<dbReference type="Pfam" id="PF12849">
    <property type="entry name" value="PBP_like_2"/>
    <property type="match status" value="1"/>
</dbReference>
<evidence type="ECO:0000313" key="6">
    <source>
        <dbReference type="Proteomes" id="UP001500751"/>
    </source>
</evidence>
<evidence type="ECO:0000256" key="2">
    <source>
        <dbReference type="SAM" id="SignalP"/>
    </source>
</evidence>
<feature type="domain" description="Peptidase S1" evidence="3">
    <location>
        <begin position="567"/>
        <end position="728"/>
    </location>
</feature>
<dbReference type="PROSITE" id="PS00135">
    <property type="entry name" value="TRYPSIN_SER"/>
    <property type="match status" value="1"/>
</dbReference>
<dbReference type="Gene3D" id="2.40.10.10">
    <property type="entry name" value="Trypsin-like serine proteases"/>
    <property type="match status" value="2"/>
</dbReference>
<feature type="domain" description="PBP" evidence="4">
    <location>
        <begin position="42"/>
        <end position="204"/>
    </location>
</feature>
<sequence length="764" mass="77583">MPVSWSRKLLAAVVASSTAIGLTTVAVAADPAGGIQPAATDIVSVGSQTFQARDNALAAAYDATSPVSKYFSWDATGSSPIVPKTGCAPLARPNGSIAGIVALNNTTHTCIDIARSTVGPAPGNADWFIPFAQDADGWAAATGGNAPHDLTTADLTGIYNCTITNWNQIVDEPGYTGPNAAIQAFLPQPGSGLRSFWLAALGINTPQPCWQPVTPEENEGTDLAFQGNPNAIIPYSLGHYVGQLYLGKGAGADLPGALDALRSINSTAQIDTVNHQWNANIPLTYVSTLYHVVRQADWADPTEGPRLKALLGRAANGGWDCTNAGLPGGGNVVTAYGFRTIGVRCGTLIAGTAPGTVGGCTDPGPASIQPAPPGTEPSVPASPGSAVDDAMKDVGGQFLDLWVANQYPGFAGVIADETHSVLDLYWQTGQTLPAPVQAIVNNPGGGITVTRVDAPFGRIQLQNSAQSLMSNLGLNTQICGFLHTVKILEDGTGLTAGVDPYTPGTFDQWQAGSTLTAAAGVPVTVEVGPQPQDSARISDTSPFYGGAGLTAGTAFCSSGFGVTDGTKDFLLTANHCFANAAAVKNGNGTVAVGTVTANRQVNDSELITVAAGSAAGTSTFFGGVGNAGAAETTQVVRVAVANVRNTSACTSGASTGENCGLNIDATNVVIRSRARVNGVIVVAVVRSDMVIASAAAGKRSSGDGDSGGPVTSDSSNNRRAQGTISAGRVVVGCGAFAAAGKKCYNQVLYADLKTLLAGYKVAMK</sequence>
<dbReference type="Proteomes" id="UP001500751">
    <property type="component" value="Unassembled WGS sequence"/>
</dbReference>
<dbReference type="Pfam" id="PF00089">
    <property type="entry name" value="Trypsin"/>
    <property type="match status" value="1"/>
</dbReference>
<feature type="signal peptide" evidence="2">
    <location>
        <begin position="1"/>
        <end position="28"/>
    </location>
</feature>
<dbReference type="InterPro" id="IPR033116">
    <property type="entry name" value="TRYPSIN_SER"/>
</dbReference>
<protein>
    <submittedName>
        <fullName evidence="5">Uncharacterized protein</fullName>
    </submittedName>
</protein>
<evidence type="ECO:0000313" key="5">
    <source>
        <dbReference type="EMBL" id="GAA2030232.1"/>
    </source>
</evidence>
<dbReference type="InterPro" id="IPR009003">
    <property type="entry name" value="Peptidase_S1_PA"/>
</dbReference>
<dbReference type="RefSeq" id="WP_344666427.1">
    <property type="nucleotide sequence ID" value="NZ_BAAAQN010000016.1"/>
</dbReference>
<reference evidence="5 6" key="1">
    <citation type="journal article" date="2019" name="Int. J. Syst. Evol. Microbiol.">
        <title>The Global Catalogue of Microorganisms (GCM) 10K type strain sequencing project: providing services to taxonomists for standard genome sequencing and annotation.</title>
        <authorList>
            <consortium name="The Broad Institute Genomics Platform"/>
            <consortium name="The Broad Institute Genome Sequencing Center for Infectious Disease"/>
            <person name="Wu L."/>
            <person name="Ma J."/>
        </authorList>
    </citation>
    <scope>NUCLEOTIDE SEQUENCE [LARGE SCALE GENOMIC DNA]</scope>
    <source>
        <strain evidence="5 6">JCM 16014</strain>
    </source>
</reference>
<keyword evidence="2" id="KW-0732">Signal</keyword>
<accession>A0ABN2U6Y1</accession>
<keyword evidence="6" id="KW-1185">Reference proteome</keyword>
<evidence type="ECO:0000259" key="4">
    <source>
        <dbReference type="Pfam" id="PF12849"/>
    </source>
</evidence>
<feature type="chain" id="PRO_5045469103" evidence="2">
    <location>
        <begin position="29"/>
        <end position="764"/>
    </location>
</feature>
<dbReference type="SUPFAM" id="SSF53850">
    <property type="entry name" value="Periplasmic binding protein-like II"/>
    <property type="match status" value="1"/>
</dbReference>
<name>A0ABN2U6Y1_9ACTN</name>
<dbReference type="InterPro" id="IPR024370">
    <property type="entry name" value="PBP_domain"/>
</dbReference>
<evidence type="ECO:0000259" key="3">
    <source>
        <dbReference type="Pfam" id="PF00089"/>
    </source>
</evidence>
<proteinExistence type="predicted"/>
<feature type="region of interest" description="Disordered" evidence="1">
    <location>
        <begin position="360"/>
        <end position="385"/>
    </location>
</feature>
<comment type="caution">
    <text evidence="5">The sequence shown here is derived from an EMBL/GenBank/DDBJ whole genome shotgun (WGS) entry which is preliminary data.</text>
</comment>
<gene>
    <name evidence="5" type="ORF">GCM10009839_32390</name>
</gene>